<keyword evidence="6" id="KW-0560">Oxidoreductase</keyword>
<dbReference type="GO" id="GO:0004497">
    <property type="term" value="F:monooxygenase activity"/>
    <property type="evidence" value="ECO:0007669"/>
    <property type="project" value="UniProtKB-KW"/>
</dbReference>
<proteinExistence type="inferred from homology"/>
<dbReference type="InterPro" id="IPR050121">
    <property type="entry name" value="Cytochrome_P450_monoxygenase"/>
</dbReference>
<evidence type="ECO:0000256" key="1">
    <source>
        <dbReference type="ARBA" id="ARBA00001971"/>
    </source>
</evidence>
<dbReference type="InterPro" id="IPR036396">
    <property type="entry name" value="Cyt_P450_sf"/>
</dbReference>
<dbReference type="PANTHER" id="PTHR24305:SF166">
    <property type="entry name" value="CYTOCHROME P450 12A4, MITOCHONDRIAL-RELATED"/>
    <property type="match status" value="1"/>
</dbReference>
<sequence>MFERRAWEFHRELGEKYGPVVKIRGPFGDTQLFTFDPLAVHHILVKDQHIFEETSEFFVANRLVLGIGLLSTNGEHHRRQRKLLNPAFSTNNLRDMLPLFYRVAYSLRQAIASSLRDGPQEIDAMSWFSRTSLELVGQGTIGHSFDPLVEEKSDPYGEAMKSLIPTAWPMFIFQMLLPVLDKIGSPKLLRRLLEVTPYPRLQRVREIVDVMDCKSQEIFQEKKLALERGDEALMQQVGEGKDIMSRLLRANMTASEEDKLPDHELLGQISTFFLPERTRRRLY</sequence>
<dbReference type="AlphaFoldDB" id="A0A1C7M8N4"/>
<comment type="cofactor">
    <cofactor evidence="1">
        <name>heme</name>
        <dbReference type="ChEBI" id="CHEBI:30413"/>
    </cofactor>
</comment>
<dbReference type="GO" id="GO:0020037">
    <property type="term" value="F:heme binding"/>
    <property type="evidence" value="ECO:0007669"/>
    <property type="project" value="InterPro"/>
</dbReference>
<keyword evidence="5" id="KW-0479">Metal-binding</keyword>
<keyword evidence="7" id="KW-0408">Iron</keyword>
<comment type="similarity">
    <text evidence="3">Belongs to the cytochrome P450 family.</text>
</comment>
<organism evidence="9 10">
    <name type="scientific">Grifola frondosa</name>
    <name type="common">Maitake</name>
    <name type="synonym">Polyporus frondosus</name>
    <dbReference type="NCBI Taxonomy" id="5627"/>
    <lineage>
        <taxon>Eukaryota</taxon>
        <taxon>Fungi</taxon>
        <taxon>Dikarya</taxon>
        <taxon>Basidiomycota</taxon>
        <taxon>Agaricomycotina</taxon>
        <taxon>Agaricomycetes</taxon>
        <taxon>Polyporales</taxon>
        <taxon>Grifolaceae</taxon>
        <taxon>Grifola</taxon>
    </lineage>
</organism>
<keyword evidence="10" id="KW-1185">Reference proteome</keyword>
<evidence type="ECO:0000313" key="9">
    <source>
        <dbReference type="EMBL" id="OBZ73188.1"/>
    </source>
</evidence>
<evidence type="ECO:0000256" key="4">
    <source>
        <dbReference type="ARBA" id="ARBA00022617"/>
    </source>
</evidence>
<protein>
    <recommendedName>
        <fullName evidence="11">Cytochrome P450</fullName>
    </recommendedName>
</protein>
<dbReference type="EMBL" id="LUGG01000007">
    <property type="protein sequence ID" value="OBZ73188.1"/>
    <property type="molecule type" value="Genomic_DNA"/>
</dbReference>
<comment type="pathway">
    <text evidence="2">Secondary metabolite biosynthesis.</text>
</comment>
<evidence type="ECO:0000313" key="10">
    <source>
        <dbReference type="Proteomes" id="UP000092993"/>
    </source>
</evidence>
<dbReference type="STRING" id="5627.A0A1C7M8N4"/>
<evidence type="ECO:0000256" key="7">
    <source>
        <dbReference type="ARBA" id="ARBA00023004"/>
    </source>
</evidence>
<dbReference type="GO" id="GO:0005506">
    <property type="term" value="F:iron ion binding"/>
    <property type="evidence" value="ECO:0007669"/>
    <property type="project" value="InterPro"/>
</dbReference>
<dbReference type="OrthoDB" id="1470350at2759"/>
<dbReference type="InterPro" id="IPR001128">
    <property type="entry name" value="Cyt_P450"/>
</dbReference>
<dbReference type="Pfam" id="PF00067">
    <property type="entry name" value="p450"/>
    <property type="match status" value="1"/>
</dbReference>
<evidence type="ECO:0000256" key="5">
    <source>
        <dbReference type="ARBA" id="ARBA00022723"/>
    </source>
</evidence>
<dbReference type="Proteomes" id="UP000092993">
    <property type="component" value="Unassembled WGS sequence"/>
</dbReference>
<evidence type="ECO:0000256" key="8">
    <source>
        <dbReference type="ARBA" id="ARBA00023033"/>
    </source>
</evidence>
<dbReference type="Gene3D" id="1.10.630.10">
    <property type="entry name" value="Cytochrome P450"/>
    <property type="match status" value="1"/>
</dbReference>
<evidence type="ECO:0000256" key="3">
    <source>
        <dbReference type="ARBA" id="ARBA00010617"/>
    </source>
</evidence>
<gene>
    <name evidence="9" type="ORF">A0H81_06898</name>
</gene>
<dbReference type="GO" id="GO:0016705">
    <property type="term" value="F:oxidoreductase activity, acting on paired donors, with incorporation or reduction of molecular oxygen"/>
    <property type="evidence" value="ECO:0007669"/>
    <property type="project" value="InterPro"/>
</dbReference>
<evidence type="ECO:0000256" key="6">
    <source>
        <dbReference type="ARBA" id="ARBA00023002"/>
    </source>
</evidence>
<reference evidence="9 10" key="1">
    <citation type="submission" date="2016-03" db="EMBL/GenBank/DDBJ databases">
        <title>Whole genome sequencing of Grifola frondosa 9006-11.</title>
        <authorList>
            <person name="Min B."/>
            <person name="Park H."/>
            <person name="Kim J.-G."/>
            <person name="Cho H."/>
            <person name="Oh Y.-L."/>
            <person name="Kong W.-S."/>
            <person name="Choi I.-G."/>
        </authorList>
    </citation>
    <scope>NUCLEOTIDE SEQUENCE [LARGE SCALE GENOMIC DNA]</scope>
    <source>
        <strain evidence="9 10">9006-11</strain>
    </source>
</reference>
<keyword evidence="8" id="KW-0503">Monooxygenase</keyword>
<dbReference type="SUPFAM" id="SSF48264">
    <property type="entry name" value="Cytochrome P450"/>
    <property type="match status" value="1"/>
</dbReference>
<comment type="caution">
    <text evidence="9">The sequence shown here is derived from an EMBL/GenBank/DDBJ whole genome shotgun (WGS) entry which is preliminary data.</text>
</comment>
<evidence type="ECO:0008006" key="11">
    <source>
        <dbReference type="Google" id="ProtNLM"/>
    </source>
</evidence>
<accession>A0A1C7M8N4</accession>
<name>A0A1C7M8N4_GRIFR</name>
<evidence type="ECO:0000256" key="2">
    <source>
        <dbReference type="ARBA" id="ARBA00005179"/>
    </source>
</evidence>
<dbReference type="PANTHER" id="PTHR24305">
    <property type="entry name" value="CYTOCHROME P450"/>
    <property type="match status" value="1"/>
</dbReference>
<keyword evidence="4" id="KW-0349">Heme</keyword>
<dbReference type="OMA" id="ERSDETM"/>